<feature type="coiled-coil region" evidence="2">
    <location>
        <begin position="337"/>
        <end position="378"/>
    </location>
</feature>
<dbReference type="InterPro" id="IPR011010">
    <property type="entry name" value="DNA_brk_join_enz"/>
</dbReference>
<sequence>MLKEDIINDPLMQRLELRKQLRKNTVSSYVTAFMPYCELTKKTPSELRSEAYKEQVTIPDKMDRSINTYLFRYYKFLKEERGLEDSTIRTMMSRIRAFYNEFDIDLPKNIRMKKKKTRRESESLSIDHVREAILSTNSWKFKAVIALAASSGLRSGDIRHFTIQDFIDATEEYHDERDINNVISTLEKRRVIPCWELYSEKTSEHTITFSSPESVEYTLKYLKTRNDLSNDSILYTNKFGGLYSKSGFIQIFKSANSNLDYGYIEGNEYSFFHAHNLRSFFSTTLNKAGVPYAIYKKMMGQALGGSDPAYIHIDKKTCKNEYLRVVKDLSIHKVEVYDFKTKEYEEFLKEKEQMIKEREENNKRLDKMQHAMDVMKRQADAEKKFKEENKKD</sequence>
<dbReference type="SUPFAM" id="SSF56349">
    <property type="entry name" value="DNA breaking-rejoining enzymes"/>
    <property type="match status" value="1"/>
</dbReference>
<gene>
    <name evidence="4" type="ordered locus">MSWAN_1691</name>
</gene>
<evidence type="ECO:0000256" key="1">
    <source>
        <dbReference type="ARBA" id="ARBA00023172"/>
    </source>
</evidence>
<keyword evidence="2" id="KW-0175">Coiled coil</keyword>
<name>F6D3B0_METPW</name>
<dbReference type="RefSeq" id="WP_013826201.1">
    <property type="nucleotide sequence ID" value="NC_015574.1"/>
</dbReference>
<evidence type="ECO:0000256" key="2">
    <source>
        <dbReference type="SAM" id="Coils"/>
    </source>
</evidence>
<dbReference type="GO" id="GO:0003677">
    <property type="term" value="F:DNA binding"/>
    <property type="evidence" value="ECO:0007669"/>
    <property type="project" value="InterPro"/>
</dbReference>
<dbReference type="GO" id="GO:0015074">
    <property type="term" value="P:DNA integration"/>
    <property type="evidence" value="ECO:0007669"/>
    <property type="project" value="InterPro"/>
</dbReference>
<dbReference type="Proteomes" id="UP000009231">
    <property type="component" value="Chromosome"/>
</dbReference>
<dbReference type="EMBL" id="CP002772">
    <property type="protein sequence ID" value="AEG18702.1"/>
    <property type="molecule type" value="Genomic_DNA"/>
</dbReference>
<keyword evidence="5" id="KW-1185">Reference proteome</keyword>
<dbReference type="AlphaFoldDB" id="F6D3B0"/>
<dbReference type="STRING" id="868131.MSWAN_1691"/>
<evidence type="ECO:0000313" key="4">
    <source>
        <dbReference type="EMBL" id="AEG18702.1"/>
    </source>
</evidence>
<dbReference type="GeneID" id="10669201"/>
<dbReference type="PROSITE" id="PS51898">
    <property type="entry name" value="TYR_RECOMBINASE"/>
    <property type="match status" value="1"/>
</dbReference>
<dbReference type="InterPro" id="IPR002104">
    <property type="entry name" value="Integrase_catalytic"/>
</dbReference>
<dbReference type="HOGENOM" id="CLU_613414_0_0_2"/>
<dbReference type="eggNOG" id="arCOG01245">
    <property type="taxonomic scope" value="Archaea"/>
</dbReference>
<feature type="domain" description="Tyr recombinase" evidence="3">
    <location>
        <begin position="115"/>
        <end position="323"/>
    </location>
</feature>
<organism evidence="4 5">
    <name type="scientific">Methanobacterium paludis (strain DSM 25820 / JCM 18151 / SWAN1)</name>
    <dbReference type="NCBI Taxonomy" id="868131"/>
    <lineage>
        <taxon>Archaea</taxon>
        <taxon>Methanobacteriati</taxon>
        <taxon>Methanobacteriota</taxon>
        <taxon>Methanomada group</taxon>
        <taxon>Methanobacteria</taxon>
        <taxon>Methanobacteriales</taxon>
        <taxon>Methanobacteriaceae</taxon>
        <taxon>Methanobacterium</taxon>
    </lineage>
</organism>
<dbReference type="KEGG" id="mew:MSWAN_1691"/>
<evidence type="ECO:0000313" key="5">
    <source>
        <dbReference type="Proteomes" id="UP000009231"/>
    </source>
</evidence>
<evidence type="ECO:0000259" key="3">
    <source>
        <dbReference type="PROSITE" id="PS51898"/>
    </source>
</evidence>
<dbReference type="InterPro" id="IPR013762">
    <property type="entry name" value="Integrase-like_cat_sf"/>
</dbReference>
<protein>
    <submittedName>
        <fullName evidence="4">Integrase family protein</fullName>
    </submittedName>
</protein>
<dbReference type="GO" id="GO:0006310">
    <property type="term" value="P:DNA recombination"/>
    <property type="evidence" value="ECO:0007669"/>
    <property type="project" value="UniProtKB-KW"/>
</dbReference>
<reference evidence="4 5" key="1">
    <citation type="journal article" date="2014" name="Int. J. Syst. Evol. Microbiol.">
        <title>Methanobacterium paludis sp. nov. and a novel strain of Methanobacterium lacus isolated from northern peatlands.</title>
        <authorList>
            <person name="Cadillo-Quiroz H."/>
            <person name="Brauer S.L."/>
            <person name="Goodson N."/>
            <person name="Yavitt J.B."/>
            <person name="Zinder S.H."/>
        </authorList>
    </citation>
    <scope>NUCLEOTIDE SEQUENCE [LARGE SCALE GENOMIC DNA]</scope>
    <source>
        <strain evidence="5">DSM 25820 / JCM 18151 / SWAN1</strain>
    </source>
</reference>
<accession>F6D3B0</accession>
<dbReference type="Pfam" id="PF00589">
    <property type="entry name" value="Phage_integrase"/>
    <property type="match status" value="1"/>
</dbReference>
<dbReference type="OrthoDB" id="71463at2157"/>
<dbReference type="Gene3D" id="1.10.443.10">
    <property type="entry name" value="Intergrase catalytic core"/>
    <property type="match status" value="1"/>
</dbReference>
<keyword evidence="1" id="KW-0233">DNA recombination</keyword>
<proteinExistence type="predicted"/>